<reference evidence="1 2" key="1">
    <citation type="submission" date="2015-08" db="EMBL/GenBank/DDBJ databases">
        <title>Genome sequencing of Penicillium nordicum.</title>
        <authorList>
            <person name="Nguyen H.D."/>
            <person name="Seifert K.A."/>
        </authorList>
    </citation>
    <scope>NUCLEOTIDE SEQUENCE [LARGE SCALE GENOMIC DNA]</scope>
    <source>
        <strain evidence="1 2">DAOMC 185683</strain>
    </source>
</reference>
<gene>
    <name evidence="1" type="ORF">ACN38_g2073</name>
</gene>
<sequence length="114" mass="12986">MFVSFTASDSRGDWVIEAREYEGMVYHTNPTVPPTQSFTIRPIGYTKMPSIILRTVCLIQWNECCPTYPEQLDRSKWAGGWSSNPQLTARTKDSPTFQSESIWAFESSITQIPS</sequence>
<dbReference type="EMBL" id="LHQQ01000022">
    <property type="protein sequence ID" value="KOS46981.1"/>
    <property type="molecule type" value="Genomic_DNA"/>
</dbReference>
<dbReference type="AlphaFoldDB" id="A0A0M8PFB0"/>
<evidence type="ECO:0000313" key="2">
    <source>
        <dbReference type="Proteomes" id="UP000037696"/>
    </source>
</evidence>
<dbReference type="Proteomes" id="UP000037696">
    <property type="component" value="Unassembled WGS sequence"/>
</dbReference>
<proteinExistence type="predicted"/>
<protein>
    <submittedName>
        <fullName evidence="1">Uncharacterized protein</fullName>
    </submittedName>
</protein>
<evidence type="ECO:0000313" key="1">
    <source>
        <dbReference type="EMBL" id="KOS46981.1"/>
    </source>
</evidence>
<comment type="caution">
    <text evidence="1">The sequence shown here is derived from an EMBL/GenBank/DDBJ whole genome shotgun (WGS) entry which is preliminary data.</text>
</comment>
<accession>A0A0M8PFB0</accession>
<keyword evidence="2" id="KW-1185">Reference proteome</keyword>
<organism evidence="1 2">
    <name type="scientific">Penicillium nordicum</name>
    <dbReference type="NCBI Taxonomy" id="229535"/>
    <lineage>
        <taxon>Eukaryota</taxon>
        <taxon>Fungi</taxon>
        <taxon>Dikarya</taxon>
        <taxon>Ascomycota</taxon>
        <taxon>Pezizomycotina</taxon>
        <taxon>Eurotiomycetes</taxon>
        <taxon>Eurotiomycetidae</taxon>
        <taxon>Eurotiales</taxon>
        <taxon>Aspergillaceae</taxon>
        <taxon>Penicillium</taxon>
    </lineage>
</organism>
<name>A0A0M8PFB0_9EURO</name>